<evidence type="ECO:0000313" key="2">
    <source>
        <dbReference type="Proteomes" id="UP000270190"/>
    </source>
</evidence>
<evidence type="ECO:0000313" key="1">
    <source>
        <dbReference type="EMBL" id="SPP29408.1"/>
    </source>
</evidence>
<reference evidence="2" key="1">
    <citation type="submission" date="2018-04" db="EMBL/GenBank/DDBJ databases">
        <authorList>
            <person name="Illikoud N."/>
        </authorList>
    </citation>
    <scope>NUCLEOTIDE SEQUENCE [LARGE SCALE GENOMIC DNA]</scope>
</reference>
<dbReference type="Pfam" id="PF03382">
    <property type="entry name" value="DUF285"/>
    <property type="match status" value="1"/>
</dbReference>
<sequence length="199" mass="22500">MGSVFQRPEIVRQAKKIVFKKGVIAPENCDSLFSNDLKATTIEGLENFDTSQVFNMRYMFNGASVTHLDLSNFDTSKDKNIVGEMFFNADNLVSLKLGRKVRIADTYLRESYGDYKWEYIAMLDGSQPSNKAVWSSDDFMSGYDGTEPGTYEFKPQEVSGGDIKVRYVNKNGEKISDGHHKATVAYERQQALECLVIEN</sequence>
<organism evidence="1 2">
    <name type="scientific">Brochothrix thermosphacta</name>
    <name type="common">Microbacterium thermosphactum</name>
    <dbReference type="NCBI Taxonomy" id="2756"/>
    <lineage>
        <taxon>Bacteria</taxon>
        <taxon>Bacillati</taxon>
        <taxon>Bacillota</taxon>
        <taxon>Bacilli</taxon>
        <taxon>Bacillales</taxon>
        <taxon>Listeriaceae</taxon>
        <taxon>Brochothrix</taxon>
    </lineage>
</organism>
<accession>A0A2X0QYQ7</accession>
<dbReference type="InterPro" id="IPR011889">
    <property type="entry name" value="Liste_lipo_26"/>
</dbReference>
<dbReference type="EMBL" id="OUNC01000045">
    <property type="protein sequence ID" value="SPP29408.1"/>
    <property type="molecule type" value="Genomic_DNA"/>
</dbReference>
<protein>
    <submittedName>
        <fullName evidence="1">Uncharacterized protein</fullName>
    </submittedName>
</protein>
<dbReference type="Proteomes" id="UP000270190">
    <property type="component" value="Unassembled WGS sequence"/>
</dbReference>
<name>A0A2X0QYQ7_BROTH</name>
<gene>
    <name evidence="1" type="ORF">BTBSAS_50056</name>
</gene>
<dbReference type="NCBIfam" id="TIGR02167">
    <property type="entry name" value="Liste_lipo_26"/>
    <property type="match status" value="1"/>
</dbReference>
<dbReference type="InterPro" id="IPR005046">
    <property type="entry name" value="DUF285"/>
</dbReference>
<dbReference type="RefSeq" id="WP_120488003.1">
    <property type="nucleotide sequence ID" value="NZ_CBCPKC010000004.1"/>
</dbReference>
<proteinExistence type="predicted"/>
<dbReference type="AlphaFoldDB" id="A0A2X0QYQ7"/>